<dbReference type="GO" id="GO:0001522">
    <property type="term" value="P:pseudouridine synthesis"/>
    <property type="evidence" value="ECO:0007669"/>
    <property type="project" value="InterPro"/>
</dbReference>
<evidence type="ECO:0000256" key="1">
    <source>
        <dbReference type="ARBA" id="ARBA00004123"/>
    </source>
</evidence>
<dbReference type="Pfam" id="PF04410">
    <property type="entry name" value="Gar1"/>
    <property type="match status" value="1"/>
</dbReference>
<keyword evidence="5" id="KW-0694">RNA-binding</keyword>
<feature type="compositionally biased region" description="Basic and acidic residues" evidence="7">
    <location>
        <begin position="143"/>
        <end position="166"/>
    </location>
</feature>
<dbReference type="InterPro" id="IPR007504">
    <property type="entry name" value="H/ACA_rnp_Gar1/Naf1"/>
</dbReference>
<dbReference type="GO" id="GO:0005634">
    <property type="term" value="C:nucleus"/>
    <property type="evidence" value="ECO:0007669"/>
    <property type="project" value="UniProtKB-SubCell"/>
</dbReference>
<dbReference type="GO" id="GO:0003723">
    <property type="term" value="F:RNA binding"/>
    <property type="evidence" value="ECO:0007669"/>
    <property type="project" value="UniProtKB-KW"/>
</dbReference>
<feature type="compositionally biased region" description="Polar residues" evidence="7">
    <location>
        <begin position="616"/>
        <end position="630"/>
    </location>
</feature>
<comment type="caution">
    <text evidence="8">The sequence shown here is derived from an EMBL/GenBank/DDBJ whole genome shotgun (WGS) entry which is preliminary data.</text>
</comment>
<evidence type="ECO:0000256" key="3">
    <source>
        <dbReference type="ARBA" id="ARBA00022552"/>
    </source>
</evidence>
<feature type="region of interest" description="Disordered" evidence="7">
    <location>
        <begin position="121"/>
        <end position="231"/>
    </location>
</feature>
<dbReference type="AlphaFoldDB" id="A0A9P5SJB0"/>
<proteinExistence type="predicted"/>
<dbReference type="PANTHER" id="PTHR31633">
    <property type="entry name" value="H/ACA RIBONUCLEOPROTEIN COMPLEX NON-CORE SUBUNIT NAF1"/>
    <property type="match status" value="1"/>
</dbReference>
<dbReference type="Gene3D" id="2.40.10.230">
    <property type="entry name" value="Probable tRNA pseudouridine synthase domain"/>
    <property type="match status" value="1"/>
</dbReference>
<dbReference type="GO" id="GO:0000493">
    <property type="term" value="P:box H/ACA snoRNP assembly"/>
    <property type="evidence" value="ECO:0007669"/>
    <property type="project" value="InterPro"/>
</dbReference>
<feature type="compositionally biased region" description="Acidic residues" evidence="7">
    <location>
        <begin position="171"/>
        <end position="196"/>
    </location>
</feature>
<evidence type="ECO:0000256" key="7">
    <source>
        <dbReference type="SAM" id="MobiDB-lite"/>
    </source>
</evidence>
<keyword evidence="4" id="KW-0597">Phosphoprotein</keyword>
<dbReference type="GO" id="GO:0006364">
    <property type="term" value="P:rRNA processing"/>
    <property type="evidence" value="ECO:0007669"/>
    <property type="project" value="UniProtKB-KW"/>
</dbReference>
<feature type="compositionally biased region" description="Basic and acidic residues" evidence="7">
    <location>
        <begin position="389"/>
        <end position="398"/>
    </location>
</feature>
<feature type="compositionally biased region" description="Low complexity" evidence="7">
    <location>
        <begin position="497"/>
        <end position="538"/>
    </location>
</feature>
<keyword evidence="6" id="KW-0539">Nucleus</keyword>
<keyword evidence="3" id="KW-0698">rRNA processing</keyword>
<evidence type="ECO:0000256" key="4">
    <source>
        <dbReference type="ARBA" id="ARBA00022553"/>
    </source>
</evidence>
<organism evidence="8 9">
    <name type="scientific">Podila minutissima</name>
    <dbReference type="NCBI Taxonomy" id="64525"/>
    <lineage>
        <taxon>Eukaryota</taxon>
        <taxon>Fungi</taxon>
        <taxon>Fungi incertae sedis</taxon>
        <taxon>Mucoromycota</taxon>
        <taxon>Mortierellomycotina</taxon>
        <taxon>Mortierellomycetes</taxon>
        <taxon>Mortierellales</taxon>
        <taxon>Mortierellaceae</taxon>
        <taxon>Podila</taxon>
    </lineage>
</organism>
<dbReference type="Proteomes" id="UP000696485">
    <property type="component" value="Unassembled WGS sequence"/>
</dbReference>
<protein>
    <submittedName>
        <fullName evidence="8">Uncharacterized protein</fullName>
    </submittedName>
</protein>
<dbReference type="EMBL" id="JAAAUY010000342">
    <property type="protein sequence ID" value="KAF9331182.1"/>
    <property type="molecule type" value="Genomic_DNA"/>
</dbReference>
<accession>A0A9P5SJB0</accession>
<evidence type="ECO:0000256" key="2">
    <source>
        <dbReference type="ARBA" id="ARBA00022517"/>
    </source>
</evidence>
<evidence type="ECO:0000256" key="6">
    <source>
        <dbReference type="ARBA" id="ARBA00023242"/>
    </source>
</evidence>
<feature type="region of interest" description="Disordered" evidence="7">
    <location>
        <begin position="373"/>
        <end position="630"/>
    </location>
</feature>
<feature type="compositionally biased region" description="Acidic residues" evidence="7">
    <location>
        <begin position="375"/>
        <end position="388"/>
    </location>
</feature>
<dbReference type="PANTHER" id="PTHR31633:SF1">
    <property type="entry name" value="H_ACA RIBONUCLEOPROTEIN COMPLEX NON-CORE SUBUNIT NAF1"/>
    <property type="match status" value="1"/>
</dbReference>
<feature type="compositionally biased region" description="Low complexity" evidence="7">
    <location>
        <begin position="547"/>
        <end position="557"/>
    </location>
</feature>
<evidence type="ECO:0000313" key="8">
    <source>
        <dbReference type="EMBL" id="KAF9331182.1"/>
    </source>
</evidence>
<dbReference type="InterPro" id="IPR040309">
    <property type="entry name" value="Naf1"/>
</dbReference>
<keyword evidence="2" id="KW-0690">Ribosome biogenesis</keyword>
<keyword evidence="9" id="KW-1185">Reference proteome</keyword>
<evidence type="ECO:0000256" key="5">
    <source>
        <dbReference type="ARBA" id="ARBA00022884"/>
    </source>
</evidence>
<feature type="compositionally biased region" description="Acidic residues" evidence="7">
    <location>
        <begin position="219"/>
        <end position="229"/>
    </location>
</feature>
<dbReference type="GO" id="GO:0005732">
    <property type="term" value="C:sno(s)RNA-containing ribonucleoprotein complex"/>
    <property type="evidence" value="ECO:0007669"/>
    <property type="project" value="InterPro"/>
</dbReference>
<reference evidence="8" key="1">
    <citation type="journal article" date="2020" name="Fungal Divers.">
        <title>Resolving the Mortierellaceae phylogeny through synthesis of multi-gene phylogenetics and phylogenomics.</title>
        <authorList>
            <person name="Vandepol N."/>
            <person name="Liber J."/>
            <person name="Desiro A."/>
            <person name="Na H."/>
            <person name="Kennedy M."/>
            <person name="Barry K."/>
            <person name="Grigoriev I.V."/>
            <person name="Miller A.N."/>
            <person name="O'Donnell K."/>
            <person name="Stajich J.E."/>
            <person name="Bonito G."/>
        </authorList>
    </citation>
    <scope>NUCLEOTIDE SEQUENCE</scope>
    <source>
        <strain evidence="8">NVP1</strain>
    </source>
</reference>
<gene>
    <name evidence="8" type="ORF">BG006_005953</name>
</gene>
<comment type="subcellular location">
    <subcellularLocation>
        <location evidence="1">Nucleus</location>
    </subcellularLocation>
</comment>
<dbReference type="InterPro" id="IPR038664">
    <property type="entry name" value="Gar1/Naf1_Cbf5-bd_sf"/>
</dbReference>
<evidence type="ECO:0000313" key="9">
    <source>
        <dbReference type="Proteomes" id="UP000696485"/>
    </source>
</evidence>
<name>A0A9P5SJB0_9FUNG</name>
<sequence>MDITHTHPDDIQMATNEVHSQLLNQPHTQAYPQEHAPSGPQGDIHMAMDAHHEVVIKQEEPSGHMDVDMETATEVALSSHANHGDSPMEQASSIAASTQAALPVIKQEAVEEIFIKQETMEDTPIKQEAMEGTSIKQETMEEISIKQETVEDRLDAALEGNEDKTGGYESSDLESSDDEDDGPASSESDSDSDSEDDIGKAHAGMTIEQRQKARQAIDAMDDDDSDGEGETNGILHTAHEIVQLPEVTKPNVVIGPDTKLEVIGAVFGIVDNVVVVQANSSGDVRVLDSGTVVAVTKEQEGDQSAQREILGEIFETFGPVARPLYSIRFNTASEIPSICTLGSTVHSVPEHSSFVLTQPLKAMKGSDASNRFDEEVNEEEMEFSDDEKEMEHKRMLKEGKKKNRGGNKGSKNMTFYPPSETTESRPAGRTPIALPQRPVVGEMDDGYKILQRPGVRPQGSQPGPSAATGSVPWYQQQQRELQHMMGAPEPNHEFQKRQQQQFQQQQQLQQQLLLQKQQQQQLFQQQQQQQAMYQKQIQEAQETIRRLQQQQTSLQQSDMSGVGQGSAPSQAFHFRAPQQMDPSYNIQQAQYQPQQPPPQQPQPQTIMNLLSPLFPQGQNQDPNGQDSGPK</sequence>